<evidence type="ECO:0000313" key="11">
    <source>
        <dbReference type="Proteomes" id="UP001461498"/>
    </source>
</evidence>
<dbReference type="PROSITE" id="PS00134">
    <property type="entry name" value="TRYPSIN_HIS"/>
    <property type="match status" value="1"/>
</dbReference>
<accession>A0AAW1D5N4</accession>
<reference evidence="10 11" key="1">
    <citation type="submission" date="2022-12" db="EMBL/GenBank/DDBJ databases">
        <title>Chromosome-level genome assembly of true bugs.</title>
        <authorList>
            <person name="Ma L."/>
            <person name="Li H."/>
        </authorList>
    </citation>
    <scope>NUCLEOTIDE SEQUENCE [LARGE SCALE GENOMIC DNA]</scope>
    <source>
        <strain evidence="10">Lab_2022b</strain>
    </source>
</reference>
<keyword evidence="1 6" id="KW-0645">Protease</keyword>
<sequence length="289" mass="31806">MLNYVYLLLIFTHFTLGDLNLNISENVKIVGGKNISITLVPYQVSIRDQHLNHFCGGAIIDQFNVLTAAHCYDRHKKEKLYCALNTDTIFEGTLYPVHNGTVHPKYIASTVENDIAILHIGKRMDLENNTARAVNLSVTTPSVNTSCLISGWGSNIVPIRPDLAIASVYLEGANVPIYPKNKCAENYLKFLNISLNKDGIICAGYKDGRADSCQGDSGGPMVCNGSLAGIVSWGFGCATPDIPGIYTDVSKYRKWILNNLSTSKSIKLKSYFWIIILIILITITKSLSI</sequence>
<dbReference type="InterPro" id="IPR043504">
    <property type="entry name" value="Peptidase_S1_PA_chymotrypsin"/>
</dbReference>
<dbReference type="GO" id="GO:0006508">
    <property type="term" value="P:proteolysis"/>
    <property type="evidence" value="ECO:0007669"/>
    <property type="project" value="UniProtKB-KW"/>
</dbReference>
<evidence type="ECO:0000256" key="7">
    <source>
        <dbReference type="SAM" id="Phobius"/>
    </source>
</evidence>
<comment type="similarity">
    <text evidence="5">Belongs to the peptidase S1 family. CLIP subfamily.</text>
</comment>
<evidence type="ECO:0000256" key="6">
    <source>
        <dbReference type="RuleBase" id="RU363034"/>
    </source>
</evidence>
<dbReference type="InterPro" id="IPR033116">
    <property type="entry name" value="TRYPSIN_SER"/>
</dbReference>
<evidence type="ECO:0000313" key="10">
    <source>
        <dbReference type="EMBL" id="KAK9503889.1"/>
    </source>
</evidence>
<evidence type="ECO:0000256" key="4">
    <source>
        <dbReference type="ARBA" id="ARBA00023157"/>
    </source>
</evidence>
<protein>
    <recommendedName>
        <fullName evidence="9">Peptidase S1 domain-containing protein</fullName>
    </recommendedName>
</protein>
<keyword evidence="7" id="KW-0812">Transmembrane</keyword>
<evidence type="ECO:0000256" key="8">
    <source>
        <dbReference type="SAM" id="SignalP"/>
    </source>
</evidence>
<evidence type="ECO:0000256" key="3">
    <source>
        <dbReference type="ARBA" id="ARBA00022825"/>
    </source>
</evidence>
<keyword evidence="4" id="KW-1015">Disulfide bond</keyword>
<dbReference type="CDD" id="cd00190">
    <property type="entry name" value="Tryp_SPc"/>
    <property type="match status" value="1"/>
</dbReference>
<feature type="signal peptide" evidence="8">
    <location>
        <begin position="1"/>
        <end position="17"/>
    </location>
</feature>
<name>A0AAW1D5N4_9HEMI</name>
<dbReference type="Gene3D" id="2.40.10.10">
    <property type="entry name" value="Trypsin-like serine proteases"/>
    <property type="match status" value="1"/>
</dbReference>
<dbReference type="SMART" id="SM00020">
    <property type="entry name" value="Tryp_SPc"/>
    <property type="match status" value="1"/>
</dbReference>
<keyword evidence="8" id="KW-0732">Signal</keyword>
<dbReference type="PANTHER" id="PTHR24276">
    <property type="entry name" value="POLYSERASE-RELATED"/>
    <property type="match status" value="1"/>
</dbReference>
<feature type="chain" id="PRO_5044024765" description="Peptidase S1 domain-containing protein" evidence="8">
    <location>
        <begin position="18"/>
        <end position="289"/>
    </location>
</feature>
<dbReference type="InterPro" id="IPR001254">
    <property type="entry name" value="Trypsin_dom"/>
</dbReference>
<organism evidence="10 11">
    <name type="scientific">Rhynocoris fuscipes</name>
    <dbReference type="NCBI Taxonomy" id="488301"/>
    <lineage>
        <taxon>Eukaryota</taxon>
        <taxon>Metazoa</taxon>
        <taxon>Ecdysozoa</taxon>
        <taxon>Arthropoda</taxon>
        <taxon>Hexapoda</taxon>
        <taxon>Insecta</taxon>
        <taxon>Pterygota</taxon>
        <taxon>Neoptera</taxon>
        <taxon>Paraneoptera</taxon>
        <taxon>Hemiptera</taxon>
        <taxon>Heteroptera</taxon>
        <taxon>Panheteroptera</taxon>
        <taxon>Cimicomorpha</taxon>
        <taxon>Reduviidae</taxon>
        <taxon>Harpactorinae</taxon>
        <taxon>Harpactorini</taxon>
        <taxon>Rhynocoris</taxon>
    </lineage>
</organism>
<keyword evidence="2 6" id="KW-0378">Hydrolase</keyword>
<dbReference type="SUPFAM" id="SSF50494">
    <property type="entry name" value="Trypsin-like serine proteases"/>
    <property type="match status" value="1"/>
</dbReference>
<dbReference type="InterPro" id="IPR009003">
    <property type="entry name" value="Peptidase_S1_PA"/>
</dbReference>
<evidence type="ECO:0000259" key="9">
    <source>
        <dbReference type="PROSITE" id="PS50240"/>
    </source>
</evidence>
<dbReference type="InterPro" id="IPR018114">
    <property type="entry name" value="TRYPSIN_HIS"/>
</dbReference>
<evidence type="ECO:0000256" key="5">
    <source>
        <dbReference type="ARBA" id="ARBA00024195"/>
    </source>
</evidence>
<comment type="caution">
    <text evidence="10">The sequence shown here is derived from an EMBL/GenBank/DDBJ whole genome shotgun (WGS) entry which is preliminary data.</text>
</comment>
<dbReference type="FunFam" id="2.40.10.10:FF:000068">
    <property type="entry name" value="transmembrane protease serine 2"/>
    <property type="match status" value="1"/>
</dbReference>
<dbReference type="PRINTS" id="PR00722">
    <property type="entry name" value="CHYMOTRYPSIN"/>
</dbReference>
<dbReference type="PROSITE" id="PS00135">
    <property type="entry name" value="TRYPSIN_SER"/>
    <property type="match status" value="1"/>
</dbReference>
<proteinExistence type="inferred from homology"/>
<evidence type="ECO:0000256" key="1">
    <source>
        <dbReference type="ARBA" id="ARBA00022670"/>
    </source>
</evidence>
<keyword evidence="7" id="KW-0472">Membrane</keyword>
<dbReference type="InterPro" id="IPR001314">
    <property type="entry name" value="Peptidase_S1A"/>
</dbReference>
<keyword evidence="7" id="KW-1133">Transmembrane helix</keyword>
<keyword evidence="11" id="KW-1185">Reference proteome</keyword>
<dbReference type="InterPro" id="IPR050430">
    <property type="entry name" value="Peptidase_S1"/>
</dbReference>
<dbReference type="FunFam" id="2.40.10.10:FF:000002">
    <property type="entry name" value="Transmembrane protease serine"/>
    <property type="match status" value="1"/>
</dbReference>
<feature type="transmembrane region" description="Helical" evidence="7">
    <location>
        <begin position="270"/>
        <end position="288"/>
    </location>
</feature>
<keyword evidence="3 6" id="KW-0720">Serine protease</keyword>
<evidence type="ECO:0000256" key="2">
    <source>
        <dbReference type="ARBA" id="ARBA00022801"/>
    </source>
</evidence>
<gene>
    <name evidence="10" type="ORF">O3M35_010355</name>
</gene>
<dbReference type="Proteomes" id="UP001461498">
    <property type="component" value="Unassembled WGS sequence"/>
</dbReference>
<dbReference type="GO" id="GO:0004252">
    <property type="term" value="F:serine-type endopeptidase activity"/>
    <property type="evidence" value="ECO:0007669"/>
    <property type="project" value="InterPro"/>
</dbReference>
<dbReference type="PANTHER" id="PTHR24276:SF91">
    <property type="entry name" value="AT26814P-RELATED"/>
    <property type="match status" value="1"/>
</dbReference>
<dbReference type="EMBL" id="JAPXFL010000007">
    <property type="protein sequence ID" value="KAK9503889.1"/>
    <property type="molecule type" value="Genomic_DNA"/>
</dbReference>
<dbReference type="PROSITE" id="PS50240">
    <property type="entry name" value="TRYPSIN_DOM"/>
    <property type="match status" value="1"/>
</dbReference>
<dbReference type="Pfam" id="PF00089">
    <property type="entry name" value="Trypsin"/>
    <property type="match status" value="1"/>
</dbReference>
<dbReference type="AlphaFoldDB" id="A0AAW1D5N4"/>
<feature type="domain" description="Peptidase S1" evidence="9">
    <location>
        <begin position="29"/>
        <end position="261"/>
    </location>
</feature>